<dbReference type="EMBL" id="JAVIZN010000002">
    <property type="protein sequence ID" value="MDR6207919.1"/>
    <property type="molecule type" value="Genomic_DNA"/>
</dbReference>
<dbReference type="InterPro" id="IPR050259">
    <property type="entry name" value="SDR"/>
</dbReference>
<evidence type="ECO:0000256" key="2">
    <source>
        <dbReference type="ARBA" id="ARBA00023002"/>
    </source>
</evidence>
<gene>
    <name evidence="5" type="ORF">QF025_006639</name>
</gene>
<dbReference type="AlphaFoldDB" id="A0ABD5CRF8"/>
<evidence type="ECO:0000256" key="3">
    <source>
        <dbReference type="RuleBase" id="RU000363"/>
    </source>
</evidence>
<evidence type="ECO:0000259" key="4">
    <source>
        <dbReference type="SMART" id="SM00822"/>
    </source>
</evidence>
<name>A0ABD5CRF8_9BURK</name>
<dbReference type="SUPFAM" id="SSF51735">
    <property type="entry name" value="NAD(P)-binding Rossmann-fold domains"/>
    <property type="match status" value="1"/>
</dbReference>
<evidence type="ECO:0000313" key="6">
    <source>
        <dbReference type="Proteomes" id="UP001245184"/>
    </source>
</evidence>
<comment type="caution">
    <text evidence="5">The sequence shown here is derived from an EMBL/GenBank/DDBJ whole genome shotgun (WGS) entry which is preliminary data.</text>
</comment>
<proteinExistence type="inferred from homology"/>
<keyword evidence="2" id="KW-0560">Oxidoreductase</keyword>
<feature type="domain" description="Ketoreductase" evidence="4">
    <location>
        <begin position="185"/>
        <end position="365"/>
    </location>
</feature>
<protein>
    <submittedName>
        <fullName evidence="5">NAD(P)-dependent dehydrogenase (Short-subunit alcohol dehydrogenase family)</fullName>
    </submittedName>
</protein>
<comment type="similarity">
    <text evidence="1 3">Belongs to the short-chain dehydrogenases/reductases (SDR) family.</text>
</comment>
<dbReference type="Proteomes" id="UP001245184">
    <property type="component" value="Unassembled WGS sequence"/>
</dbReference>
<dbReference type="PRINTS" id="PR00080">
    <property type="entry name" value="SDRFAMILY"/>
</dbReference>
<dbReference type="InterPro" id="IPR057326">
    <property type="entry name" value="KR_dom"/>
</dbReference>
<sequence>MAGKPVPPFHLCRANLAFALRMLELNHEARQQDCKLELERIRRDIAAAHAIHHCLSAAHDWSEFAASCQTVVRDYIAATMNLWQQGLGSAARLQGGFSESLHEALATWQSASLRQWPTHAPLSRGVLPWQAWLQSTENAVAGHAFARASRGDAASRIARSTHRIRSNRRPRTAMIRKGIIVSTRRVAFVTGGMGGLGAAISRRLHDAGVVVAMSHSERNDQVAMWLSRERDAGRHFVAFDADVSSFDSCAHCAKRVLAEFGTVDILVNNAGITRDSSFAKTTKGDWDKVLRTDLYSMFNMTKPLLVGMVMQQFGRIINVGFVNGARGAFGQTNYAAAKADIHGFTMSLALETARHAVAVNTVSPGISSRR</sequence>
<organism evidence="5 6">
    <name type="scientific">Paraburkholderia graminis</name>
    <dbReference type="NCBI Taxonomy" id="60548"/>
    <lineage>
        <taxon>Bacteria</taxon>
        <taxon>Pseudomonadati</taxon>
        <taxon>Pseudomonadota</taxon>
        <taxon>Betaproteobacteria</taxon>
        <taxon>Burkholderiales</taxon>
        <taxon>Burkholderiaceae</taxon>
        <taxon>Paraburkholderia</taxon>
    </lineage>
</organism>
<dbReference type="SMART" id="SM00822">
    <property type="entry name" value="PKS_KR"/>
    <property type="match status" value="1"/>
</dbReference>
<evidence type="ECO:0000313" key="5">
    <source>
        <dbReference type="EMBL" id="MDR6207919.1"/>
    </source>
</evidence>
<dbReference type="GO" id="GO:0016491">
    <property type="term" value="F:oxidoreductase activity"/>
    <property type="evidence" value="ECO:0007669"/>
    <property type="project" value="UniProtKB-KW"/>
</dbReference>
<reference evidence="5 6" key="1">
    <citation type="submission" date="2023-08" db="EMBL/GenBank/DDBJ databases">
        <title>Genome sequencing of plant associated microbes to promote plant fitness in Sorghum bicolor and Oryza sativa.</title>
        <authorList>
            <person name="Coleman-Derr D."/>
        </authorList>
    </citation>
    <scope>NUCLEOTIDE SEQUENCE [LARGE SCALE GENOMIC DNA]</scope>
    <source>
        <strain evidence="5 6">SLBN-33</strain>
    </source>
</reference>
<dbReference type="InterPro" id="IPR002347">
    <property type="entry name" value="SDR_fam"/>
</dbReference>
<dbReference type="PANTHER" id="PTHR42879:SF2">
    <property type="entry name" value="3-OXOACYL-[ACYL-CARRIER-PROTEIN] REDUCTASE FABG"/>
    <property type="match status" value="1"/>
</dbReference>
<dbReference type="InterPro" id="IPR036291">
    <property type="entry name" value="NAD(P)-bd_dom_sf"/>
</dbReference>
<dbReference type="PANTHER" id="PTHR42879">
    <property type="entry name" value="3-OXOACYL-(ACYL-CARRIER-PROTEIN) REDUCTASE"/>
    <property type="match status" value="1"/>
</dbReference>
<dbReference type="FunFam" id="3.40.50.720:FF:000173">
    <property type="entry name" value="3-oxoacyl-[acyl-carrier protein] reductase"/>
    <property type="match status" value="1"/>
</dbReference>
<dbReference type="PRINTS" id="PR00081">
    <property type="entry name" value="GDHRDH"/>
</dbReference>
<accession>A0ABD5CRF8</accession>
<dbReference type="Pfam" id="PF00106">
    <property type="entry name" value="adh_short"/>
    <property type="match status" value="1"/>
</dbReference>
<dbReference type="Gene3D" id="3.40.50.720">
    <property type="entry name" value="NAD(P)-binding Rossmann-like Domain"/>
    <property type="match status" value="1"/>
</dbReference>
<evidence type="ECO:0000256" key="1">
    <source>
        <dbReference type="ARBA" id="ARBA00006484"/>
    </source>
</evidence>